<sequence>MGGYRIRARWGTSTLFTDFSFGEPLISGQVMVDDPVSHDGWLLRPDSTKNVASTSVTLCFHMTLQIGREFGFIHHQPSTSDFAVPSVLSARRVR</sequence>
<evidence type="ECO:0000313" key="2">
    <source>
        <dbReference type="Proteomes" id="UP001367508"/>
    </source>
</evidence>
<dbReference type="Proteomes" id="UP001367508">
    <property type="component" value="Unassembled WGS sequence"/>
</dbReference>
<comment type="caution">
    <text evidence="1">The sequence shown here is derived from an EMBL/GenBank/DDBJ whole genome shotgun (WGS) entry which is preliminary data.</text>
</comment>
<accession>A0AAN9QEQ0</accession>
<reference evidence="1 2" key="1">
    <citation type="submission" date="2024-01" db="EMBL/GenBank/DDBJ databases">
        <title>The genomes of 5 underutilized Papilionoideae crops provide insights into root nodulation and disease resistanc.</title>
        <authorList>
            <person name="Jiang F."/>
        </authorList>
    </citation>
    <scope>NUCLEOTIDE SEQUENCE [LARGE SCALE GENOMIC DNA]</scope>
    <source>
        <strain evidence="1">LVBAO_FW01</strain>
        <tissue evidence="1">Leaves</tissue>
    </source>
</reference>
<proteinExistence type="predicted"/>
<organism evidence="1 2">
    <name type="scientific">Canavalia gladiata</name>
    <name type="common">Sword bean</name>
    <name type="synonym">Dolichos gladiatus</name>
    <dbReference type="NCBI Taxonomy" id="3824"/>
    <lineage>
        <taxon>Eukaryota</taxon>
        <taxon>Viridiplantae</taxon>
        <taxon>Streptophyta</taxon>
        <taxon>Embryophyta</taxon>
        <taxon>Tracheophyta</taxon>
        <taxon>Spermatophyta</taxon>
        <taxon>Magnoliopsida</taxon>
        <taxon>eudicotyledons</taxon>
        <taxon>Gunneridae</taxon>
        <taxon>Pentapetalae</taxon>
        <taxon>rosids</taxon>
        <taxon>fabids</taxon>
        <taxon>Fabales</taxon>
        <taxon>Fabaceae</taxon>
        <taxon>Papilionoideae</taxon>
        <taxon>50 kb inversion clade</taxon>
        <taxon>NPAAA clade</taxon>
        <taxon>indigoferoid/millettioid clade</taxon>
        <taxon>Phaseoleae</taxon>
        <taxon>Canavalia</taxon>
    </lineage>
</organism>
<dbReference type="AlphaFoldDB" id="A0AAN9QEQ0"/>
<dbReference type="EMBL" id="JAYMYQ010000005">
    <property type="protein sequence ID" value="KAK7328593.1"/>
    <property type="molecule type" value="Genomic_DNA"/>
</dbReference>
<evidence type="ECO:0000313" key="1">
    <source>
        <dbReference type="EMBL" id="KAK7328593.1"/>
    </source>
</evidence>
<protein>
    <submittedName>
        <fullName evidence="1">Uncharacterized protein</fullName>
    </submittedName>
</protein>
<gene>
    <name evidence="1" type="ORF">VNO77_22705</name>
</gene>
<name>A0AAN9QEQ0_CANGL</name>
<keyword evidence="2" id="KW-1185">Reference proteome</keyword>